<feature type="region of interest" description="Disordered" evidence="1">
    <location>
        <begin position="1001"/>
        <end position="1025"/>
    </location>
</feature>
<keyword evidence="3" id="KW-1185">Reference proteome</keyword>
<feature type="compositionally biased region" description="Basic residues" evidence="1">
    <location>
        <begin position="779"/>
        <end position="789"/>
    </location>
</feature>
<feature type="compositionally biased region" description="Basic and acidic residues" evidence="1">
    <location>
        <begin position="230"/>
        <end position="243"/>
    </location>
</feature>
<reference evidence="2" key="1">
    <citation type="submission" date="2023-06" db="EMBL/GenBank/DDBJ databases">
        <title>Genome-scale phylogeny and comparative genomics of the fungal order Sordariales.</title>
        <authorList>
            <consortium name="Lawrence Berkeley National Laboratory"/>
            <person name="Hensen N."/>
            <person name="Bonometti L."/>
            <person name="Westerberg I."/>
            <person name="Brannstrom I.O."/>
            <person name="Guillou S."/>
            <person name="Cros-Aarteil S."/>
            <person name="Calhoun S."/>
            <person name="Haridas S."/>
            <person name="Kuo A."/>
            <person name="Mondo S."/>
            <person name="Pangilinan J."/>
            <person name="Riley R."/>
            <person name="Labutti K."/>
            <person name="Andreopoulos B."/>
            <person name="Lipzen A."/>
            <person name="Chen C."/>
            <person name="Yanf M."/>
            <person name="Daum C."/>
            <person name="Ng V."/>
            <person name="Clum A."/>
            <person name="Steindorff A."/>
            <person name="Ohm R."/>
            <person name="Martin F."/>
            <person name="Silar P."/>
            <person name="Natvig D."/>
            <person name="Lalanne C."/>
            <person name="Gautier V."/>
            <person name="Ament-Velasquez S.L."/>
            <person name="Kruys A."/>
            <person name="Hutchinson M.I."/>
            <person name="Powell A.J."/>
            <person name="Barry K."/>
            <person name="Miller A.N."/>
            <person name="Grigoriev I.V."/>
            <person name="Debuchy R."/>
            <person name="Gladieux P."/>
            <person name="Thoren M.H."/>
            <person name="Johannesson H."/>
        </authorList>
    </citation>
    <scope>NUCLEOTIDE SEQUENCE</scope>
    <source>
        <strain evidence="2">SMH4607-1</strain>
    </source>
</reference>
<feature type="region of interest" description="Disordered" evidence="1">
    <location>
        <begin position="1"/>
        <end position="20"/>
    </location>
</feature>
<evidence type="ECO:0000256" key="1">
    <source>
        <dbReference type="SAM" id="MobiDB-lite"/>
    </source>
</evidence>
<feature type="compositionally biased region" description="Basic and acidic residues" evidence="1">
    <location>
        <begin position="386"/>
        <end position="409"/>
    </location>
</feature>
<feature type="region of interest" description="Disordered" evidence="1">
    <location>
        <begin position="749"/>
        <end position="822"/>
    </location>
</feature>
<feature type="region of interest" description="Disordered" evidence="1">
    <location>
        <begin position="377"/>
        <end position="409"/>
    </location>
</feature>
<accession>A0AA39ZW84</accession>
<evidence type="ECO:0000313" key="2">
    <source>
        <dbReference type="EMBL" id="KAK0704756.1"/>
    </source>
</evidence>
<feature type="region of interest" description="Disordered" evidence="1">
    <location>
        <begin position="225"/>
        <end position="251"/>
    </location>
</feature>
<feature type="region of interest" description="Disordered" evidence="1">
    <location>
        <begin position="515"/>
        <end position="583"/>
    </location>
</feature>
<dbReference type="AlphaFoldDB" id="A0AA39ZW84"/>
<sequence>MRSNTVTRMEKNAPPPGDRDWLQLEYFANEPIYCEAQHDSDDVLYSGSDDDAYEDPAERRIRCEYQAQRYLKGRPTLLLSASLQGPFDRESGWKNPWLSRSGGRAGSKKRKLLATTDTVAEQRRKRTRPFMGSSCHLLSPESSSAQLTPYEFLSAKTATRIRDWRDNVVDEAEAAVGQCVEHVHVDVTPLTARPGLELAATSSLRQEATDMSYRTRSDRSFRFRAKPLRSKPDRSARGRRDTAPPEFEVSGIMPNEYIDGDVIEDVPTDAPENTTEFVYQIVPKGTFEDQSPPQPEVVMPHEDIFADTHGDITEDDPENIVEDIPGDVPEHAIEVADGHVPKVAFEDMLEDTPGDTSEDTPKPKSTQVLVQPGIHQLKKTPTARATQEDIPRSERPRVSVHPNEHTHEEALVVRGCTARTSSLMDGPTLVPGRSYLGSGGPKNFGIGHFSFENKSPSFTENGLGLPGKLLWPKPQQPTQSVLPSESAIDLAPLLDLALLASAELGNEALVRDEATQSGLEAHGPADAASSSAECDKNTESNESAEFNESMGPEEQDKSPGDQDVPSHLGCPASDLGVQSTQEEGGAEIVYSASCVVAEPPGLAPLSENAGGSQHSPEPQSPWTVETLVMHPKAKPEEFPSIINPTPDQAASQSPWAKGDSQVVMVGKARPYKVMSSPTMSHDLSKAGDSNPAQELMFDMDVQMSNAEPPPLQPSTPKSQELSLPTPEFTLSIKSFREFMTPSPVKIRRISADGQPPGTQRLVDAAVSNPWTRPSTQLSTRRRKLKKSKRVSWAPLPGEEQSLRDHTTPDPFPSSSPAGAEFPIASSAPQLHSRPRACSPPPSSLVATDQLPTANEKFGEHFAAMANRRRRSTTGVGSMDRVALLIGTPRIRKSLLPSASQQVCESPAMEAMAEAFLEADETVARHEECVVKALGDGGVREAMGLDDEEEEEEEDITFGLGLGNGEEPEEEPVVDDVTAVLDNLDDFLDRWDVEVELAKAGTKERERQSGVRLGGGLSQMDVGVWD</sequence>
<evidence type="ECO:0008006" key="4">
    <source>
        <dbReference type="Google" id="ProtNLM"/>
    </source>
</evidence>
<name>A0AA39ZW84_9PEZI</name>
<proteinExistence type="predicted"/>
<dbReference type="EMBL" id="JAUKUA010000007">
    <property type="protein sequence ID" value="KAK0704756.1"/>
    <property type="molecule type" value="Genomic_DNA"/>
</dbReference>
<gene>
    <name evidence="2" type="ORF">B0H67DRAFT_359513</name>
</gene>
<evidence type="ECO:0000313" key="3">
    <source>
        <dbReference type="Proteomes" id="UP001172102"/>
    </source>
</evidence>
<protein>
    <recommendedName>
        <fullName evidence="4">Protamine P1</fullName>
    </recommendedName>
</protein>
<feature type="compositionally biased region" description="Polar residues" evidence="1">
    <location>
        <begin position="642"/>
        <end position="654"/>
    </location>
</feature>
<dbReference type="Proteomes" id="UP001172102">
    <property type="component" value="Unassembled WGS sequence"/>
</dbReference>
<comment type="caution">
    <text evidence="2">The sequence shown here is derived from an EMBL/GenBank/DDBJ whole genome shotgun (WGS) entry which is preliminary data.</text>
</comment>
<organism evidence="2 3">
    <name type="scientific">Lasiosphaeris hirsuta</name>
    <dbReference type="NCBI Taxonomy" id="260670"/>
    <lineage>
        <taxon>Eukaryota</taxon>
        <taxon>Fungi</taxon>
        <taxon>Dikarya</taxon>
        <taxon>Ascomycota</taxon>
        <taxon>Pezizomycotina</taxon>
        <taxon>Sordariomycetes</taxon>
        <taxon>Sordariomycetidae</taxon>
        <taxon>Sordariales</taxon>
        <taxon>Lasiosphaeriaceae</taxon>
        <taxon>Lasiosphaeris</taxon>
    </lineage>
</organism>
<feature type="region of interest" description="Disordered" evidence="1">
    <location>
        <begin position="703"/>
        <end position="723"/>
    </location>
</feature>
<feature type="region of interest" description="Disordered" evidence="1">
    <location>
        <begin position="636"/>
        <end position="661"/>
    </location>
</feature>